<organism evidence="2 3">
    <name type="scientific">Lentinula lateritia</name>
    <dbReference type="NCBI Taxonomy" id="40482"/>
    <lineage>
        <taxon>Eukaryota</taxon>
        <taxon>Fungi</taxon>
        <taxon>Dikarya</taxon>
        <taxon>Basidiomycota</taxon>
        <taxon>Agaricomycotina</taxon>
        <taxon>Agaricomycetes</taxon>
        <taxon>Agaricomycetidae</taxon>
        <taxon>Agaricales</taxon>
        <taxon>Marasmiineae</taxon>
        <taxon>Omphalotaceae</taxon>
        <taxon>Lentinula</taxon>
    </lineage>
</organism>
<comment type="caution">
    <text evidence="2">The sequence shown here is derived from an EMBL/GenBank/DDBJ whole genome shotgun (WGS) entry which is preliminary data.</text>
</comment>
<sequence length="106" mass="12467">MRYIQLIKIRRSGFFWFCFLPVSTIFISPIIRRGTLSNELGIQDHWRECLGRINGLQYVTILMLSLSFFSLSTLFDHSSPYRITTPTNCQGRRIASSEHTRTRHWA</sequence>
<dbReference type="AlphaFoldDB" id="A0A9W9DLT7"/>
<dbReference type="Proteomes" id="UP001150238">
    <property type="component" value="Unassembled WGS sequence"/>
</dbReference>
<keyword evidence="1" id="KW-0472">Membrane</keyword>
<dbReference type="EMBL" id="JANVFS010000020">
    <property type="protein sequence ID" value="KAJ4476443.1"/>
    <property type="molecule type" value="Genomic_DNA"/>
</dbReference>
<protein>
    <submittedName>
        <fullName evidence="2">Uncharacterized protein</fullName>
    </submittedName>
</protein>
<proteinExistence type="predicted"/>
<keyword evidence="1" id="KW-1133">Transmembrane helix</keyword>
<gene>
    <name evidence="2" type="ORF">C8J55DRAFT_516940</name>
</gene>
<evidence type="ECO:0000313" key="2">
    <source>
        <dbReference type="EMBL" id="KAJ4476443.1"/>
    </source>
</evidence>
<accession>A0A9W9DLT7</accession>
<feature type="transmembrane region" description="Helical" evidence="1">
    <location>
        <begin position="55"/>
        <end position="75"/>
    </location>
</feature>
<reference evidence="2" key="2">
    <citation type="journal article" date="2023" name="Proc. Natl. Acad. Sci. U.S.A.">
        <title>A global phylogenomic analysis of the shiitake genus Lentinula.</title>
        <authorList>
            <person name="Sierra-Patev S."/>
            <person name="Min B."/>
            <person name="Naranjo-Ortiz M."/>
            <person name="Looney B."/>
            <person name="Konkel Z."/>
            <person name="Slot J.C."/>
            <person name="Sakamoto Y."/>
            <person name="Steenwyk J.L."/>
            <person name="Rokas A."/>
            <person name="Carro J."/>
            <person name="Camarero S."/>
            <person name="Ferreira P."/>
            <person name="Molpeceres G."/>
            <person name="Ruiz-Duenas F.J."/>
            <person name="Serrano A."/>
            <person name="Henrissat B."/>
            <person name="Drula E."/>
            <person name="Hughes K.W."/>
            <person name="Mata J.L."/>
            <person name="Ishikawa N.K."/>
            <person name="Vargas-Isla R."/>
            <person name="Ushijima S."/>
            <person name="Smith C.A."/>
            <person name="Donoghue J."/>
            <person name="Ahrendt S."/>
            <person name="Andreopoulos W."/>
            <person name="He G."/>
            <person name="LaButti K."/>
            <person name="Lipzen A."/>
            <person name="Ng V."/>
            <person name="Riley R."/>
            <person name="Sandor L."/>
            <person name="Barry K."/>
            <person name="Martinez A.T."/>
            <person name="Xiao Y."/>
            <person name="Gibbons J.G."/>
            <person name="Terashima K."/>
            <person name="Grigoriev I.V."/>
            <person name="Hibbett D."/>
        </authorList>
    </citation>
    <scope>NUCLEOTIDE SEQUENCE</scope>
    <source>
        <strain evidence="2">Sp2 HRB7682 ss15</strain>
    </source>
</reference>
<reference evidence="2" key="1">
    <citation type="submission" date="2022-08" db="EMBL/GenBank/DDBJ databases">
        <authorList>
            <consortium name="DOE Joint Genome Institute"/>
            <person name="Min B."/>
            <person name="Riley R."/>
            <person name="Sierra-Patev S."/>
            <person name="Naranjo-Ortiz M."/>
            <person name="Looney B."/>
            <person name="Konkel Z."/>
            <person name="Slot J.C."/>
            <person name="Sakamoto Y."/>
            <person name="Steenwyk J.L."/>
            <person name="Rokas A."/>
            <person name="Carro J."/>
            <person name="Camarero S."/>
            <person name="Ferreira P."/>
            <person name="Molpeceres G."/>
            <person name="Ruiz-Duenas F.J."/>
            <person name="Serrano A."/>
            <person name="Henrissat B."/>
            <person name="Drula E."/>
            <person name="Hughes K.W."/>
            <person name="Mata J.L."/>
            <person name="Ishikawa N.K."/>
            <person name="Vargas-Isla R."/>
            <person name="Ushijima S."/>
            <person name="Smith C.A."/>
            <person name="Ahrendt S."/>
            <person name="Andreopoulos W."/>
            <person name="He G."/>
            <person name="Labutti K."/>
            <person name="Lipzen A."/>
            <person name="Ng V."/>
            <person name="Sandor L."/>
            <person name="Barry K."/>
            <person name="Martinez A.T."/>
            <person name="Xiao Y."/>
            <person name="Gibbons J.G."/>
            <person name="Terashima K."/>
            <person name="Hibbett D.S."/>
            <person name="Grigoriev I.V."/>
        </authorList>
    </citation>
    <scope>NUCLEOTIDE SEQUENCE</scope>
    <source>
        <strain evidence="2">Sp2 HRB7682 ss15</strain>
    </source>
</reference>
<evidence type="ECO:0000313" key="3">
    <source>
        <dbReference type="Proteomes" id="UP001150238"/>
    </source>
</evidence>
<name>A0A9W9DLT7_9AGAR</name>
<keyword evidence="1" id="KW-0812">Transmembrane</keyword>
<evidence type="ECO:0000256" key="1">
    <source>
        <dbReference type="SAM" id="Phobius"/>
    </source>
</evidence>
<feature type="transmembrane region" description="Helical" evidence="1">
    <location>
        <begin position="12"/>
        <end position="31"/>
    </location>
</feature>